<reference evidence="5" key="1">
    <citation type="submission" date="2016-10" db="EMBL/GenBank/DDBJ databases">
        <authorList>
            <person name="Varghese N."/>
            <person name="Submissions S."/>
        </authorList>
    </citation>
    <scope>NUCLEOTIDE SEQUENCE [LARGE SCALE GENOMIC DNA]</scope>
    <source>
        <strain evidence="5">CGMCC 1.10223</strain>
    </source>
</reference>
<sequence>MAKIKVEVRDAVAEDREAILRIVVAAYSQYEAVMSPDRWSDYKASIIESVDKEGPKARIIAEVNGEIVGSVLLFTSSATAYGRPELKIESPIIRLLAVAPEARGLGVATELIKESIRRSLALGASTLHLHTSDLMASAIKLYERLGFERATDKEMYNGNVLVKCYKLQLQETALLSS</sequence>
<organism evidence="4 5">
    <name type="scientific">Paenibacillus algorifonticola</name>
    <dbReference type="NCBI Taxonomy" id="684063"/>
    <lineage>
        <taxon>Bacteria</taxon>
        <taxon>Bacillati</taxon>
        <taxon>Bacillota</taxon>
        <taxon>Bacilli</taxon>
        <taxon>Bacillales</taxon>
        <taxon>Paenibacillaceae</taxon>
        <taxon>Paenibacillus</taxon>
    </lineage>
</organism>
<protein>
    <submittedName>
        <fullName evidence="4">Ribosomal protein S18 acetylase RimI</fullName>
    </submittedName>
</protein>
<dbReference type="InterPro" id="IPR050832">
    <property type="entry name" value="Bact_Acetyltransf"/>
</dbReference>
<dbReference type="GO" id="GO:0016747">
    <property type="term" value="F:acyltransferase activity, transferring groups other than amino-acyl groups"/>
    <property type="evidence" value="ECO:0007669"/>
    <property type="project" value="InterPro"/>
</dbReference>
<gene>
    <name evidence="4" type="ORF">SAMN04487969_11457</name>
</gene>
<dbReference type="OrthoDB" id="9803233at2"/>
<keyword evidence="4" id="KW-0689">Ribosomal protein</keyword>
<dbReference type="PANTHER" id="PTHR43877:SF2">
    <property type="entry name" value="AMINOALKYLPHOSPHONATE N-ACETYLTRANSFERASE-RELATED"/>
    <property type="match status" value="1"/>
</dbReference>
<evidence type="ECO:0000256" key="2">
    <source>
        <dbReference type="ARBA" id="ARBA00023315"/>
    </source>
</evidence>
<proteinExistence type="predicted"/>
<dbReference type="CDD" id="cd04301">
    <property type="entry name" value="NAT_SF"/>
    <property type="match status" value="1"/>
</dbReference>
<dbReference type="SUPFAM" id="SSF55729">
    <property type="entry name" value="Acyl-CoA N-acyltransferases (Nat)"/>
    <property type="match status" value="1"/>
</dbReference>
<keyword evidence="1" id="KW-0808">Transferase</keyword>
<keyword evidence="2" id="KW-0012">Acyltransferase</keyword>
<accession>A0A1I2G022</accession>
<keyword evidence="4" id="KW-0687">Ribonucleoprotein</keyword>
<dbReference type="InterPro" id="IPR000182">
    <property type="entry name" value="GNAT_dom"/>
</dbReference>
<dbReference type="InterPro" id="IPR016181">
    <property type="entry name" value="Acyl_CoA_acyltransferase"/>
</dbReference>
<evidence type="ECO:0000259" key="3">
    <source>
        <dbReference type="PROSITE" id="PS51186"/>
    </source>
</evidence>
<dbReference type="Proteomes" id="UP000183410">
    <property type="component" value="Unassembled WGS sequence"/>
</dbReference>
<keyword evidence="5" id="KW-1185">Reference proteome</keyword>
<name>A0A1I2G022_9BACL</name>
<dbReference type="RefSeq" id="WP_143088586.1">
    <property type="nucleotide sequence ID" value="NZ_FONN01000014.1"/>
</dbReference>
<dbReference type="GO" id="GO:0005840">
    <property type="term" value="C:ribosome"/>
    <property type="evidence" value="ECO:0007669"/>
    <property type="project" value="UniProtKB-KW"/>
</dbReference>
<evidence type="ECO:0000313" key="4">
    <source>
        <dbReference type="EMBL" id="SFF11014.1"/>
    </source>
</evidence>
<feature type="domain" description="N-acetyltransferase" evidence="3">
    <location>
        <begin position="6"/>
        <end position="168"/>
    </location>
</feature>
<dbReference type="Gene3D" id="3.40.630.30">
    <property type="match status" value="1"/>
</dbReference>
<dbReference type="PROSITE" id="PS51186">
    <property type="entry name" value="GNAT"/>
    <property type="match status" value="1"/>
</dbReference>
<evidence type="ECO:0000313" key="5">
    <source>
        <dbReference type="Proteomes" id="UP000183410"/>
    </source>
</evidence>
<dbReference type="Pfam" id="PF00583">
    <property type="entry name" value="Acetyltransf_1"/>
    <property type="match status" value="1"/>
</dbReference>
<dbReference type="EMBL" id="FONN01000014">
    <property type="protein sequence ID" value="SFF11014.1"/>
    <property type="molecule type" value="Genomic_DNA"/>
</dbReference>
<evidence type="ECO:0000256" key="1">
    <source>
        <dbReference type="ARBA" id="ARBA00022679"/>
    </source>
</evidence>
<dbReference type="PANTHER" id="PTHR43877">
    <property type="entry name" value="AMINOALKYLPHOSPHONATE N-ACETYLTRANSFERASE-RELATED-RELATED"/>
    <property type="match status" value="1"/>
</dbReference>
<dbReference type="AlphaFoldDB" id="A0A1I2G022"/>